<name>A0A7X5UYJ1_9SPHN</name>
<proteinExistence type="predicted"/>
<feature type="domain" description="Regulator of ribonuclease activity B" evidence="1">
    <location>
        <begin position="157"/>
        <end position="248"/>
    </location>
</feature>
<dbReference type="EMBL" id="JAASQV010000001">
    <property type="protein sequence ID" value="NIJ64566.1"/>
    <property type="molecule type" value="Genomic_DNA"/>
</dbReference>
<evidence type="ECO:0000313" key="2">
    <source>
        <dbReference type="EMBL" id="NIJ64566.1"/>
    </source>
</evidence>
<organism evidence="2 3">
    <name type="scientific">Sphingomonas leidyi</name>
    <dbReference type="NCBI Taxonomy" id="68569"/>
    <lineage>
        <taxon>Bacteria</taxon>
        <taxon>Pseudomonadati</taxon>
        <taxon>Pseudomonadota</taxon>
        <taxon>Alphaproteobacteria</taxon>
        <taxon>Sphingomonadales</taxon>
        <taxon>Sphingomonadaceae</taxon>
        <taxon>Sphingomonas</taxon>
    </lineage>
</organism>
<reference evidence="2 3" key="1">
    <citation type="submission" date="2020-03" db="EMBL/GenBank/DDBJ databases">
        <title>Genomic Encyclopedia of Type Strains, Phase IV (KMG-IV): sequencing the most valuable type-strain genomes for metagenomic binning, comparative biology and taxonomic classification.</title>
        <authorList>
            <person name="Goeker M."/>
        </authorList>
    </citation>
    <scope>NUCLEOTIDE SEQUENCE [LARGE SCALE GENOMIC DNA]</scope>
    <source>
        <strain evidence="2 3">DSM 4733</strain>
    </source>
</reference>
<dbReference type="RefSeq" id="WP_167298897.1">
    <property type="nucleotide sequence ID" value="NZ_JAASQV010000001.1"/>
</dbReference>
<evidence type="ECO:0000313" key="3">
    <source>
        <dbReference type="Proteomes" id="UP000564677"/>
    </source>
</evidence>
<dbReference type="AlphaFoldDB" id="A0A7X5UYJ1"/>
<dbReference type="SUPFAM" id="SSF89946">
    <property type="entry name" value="Hypothetical protein VC0424"/>
    <property type="match status" value="1"/>
</dbReference>
<dbReference type="InterPro" id="IPR036701">
    <property type="entry name" value="RraB-like_sf"/>
</dbReference>
<dbReference type="Pfam" id="PF06877">
    <property type="entry name" value="RraB"/>
    <property type="match status" value="1"/>
</dbReference>
<accession>A0A7X5UYJ1</accession>
<protein>
    <recommendedName>
        <fullName evidence="1">Regulator of ribonuclease activity B domain-containing protein</fullName>
    </recommendedName>
</protein>
<sequence length="279" mass="30685">MSAAPPDMSVGGDHDRWILLERDSVEDFPLMVRVRENSNIRQFVEANALTAICFWAERDELVDDFGFPRDLSALQAKEDAAIAQLTAAGVAAFHTASVTGEGQRVVYFGHASDIALPFDMGALSMPGFEVRLLSVENREAYLGLVTPTQLDLKLNGDQGVIANLEKHGDLGAAPRKTDFWFYGERERLQGLASELEGLGYMLDHWIEEPIGIVLTKVTAVDFGAFREISPELLAAANRHGVEYDGWETFVLKQGSPEPELTSAAKPRSFLSKLFGAKKN</sequence>
<dbReference type="Proteomes" id="UP000564677">
    <property type="component" value="Unassembled WGS sequence"/>
</dbReference>
<dbReference type="Gene3D" id="3.30.70.970">
    <property type="entry name" value="RraB-like"/>
    <property type="match status" value="1"/>
</dbReference>
<dbReference type="InterPro" id="IPR009671">
    <property type="entry name" value="RraB_dom"/>
</dbReference>
<comment type="caution">
    <text evidence="2">The sequence shown here is derived from an EMBL/GenBank/DDBJ whole genome shotgun (WGS) entry which is preliminary data.</text>
</comment>
<evidence type="ECO:0000259" key="1">
    <source>
        <dbReference type="Pfam" id="PF06877"/>
    </source>
</evidence>
<gene>
    <name evidence="2" type="ORF">FHR20_001497</name>
</gene>
<keyword evidence="3" id="KW-1185">Reference proteome</keyword>